<dbReference type="RefSeq" id="WP_326504691.1">
    <property type="nucleotide sequence ID" value="NZ_JAWIIV010000001.1"/>
</dbReference>
<name>A0ABU6J3C3_9BURK</name>
<feature type="region of interest" description="Disordered" evidence="3">
    <location>
        <begin position="247"/>
        <end position="269"/>
    </location>
</feature>
<dbReference type="SUPFAM" id="SSF53474">
    <property type="entry name" value="alpha/beta-Hydrolases"/>
    <property type="match status" value="1"/>
</dbReference>
<dbReference type="Proteomes" id="UP001352263">
    <property type="component" value="Unassembled WGS sequence"/>
</dbReference>
<accession>A0ABU6J3C3</accession>
<evidence type="ECO:0000256" key="2">
    <source>
        <dbReference type="ARBA" id="ARBA00038115"/>
    </source>
</evidence>
<evidence type="ECO:0000259" key="4">
    <source>
        <dbReference type="Pfam" id="PF12697"/>
    </source>
</evidence>
<dbReference type="Pfam" id="PF12697">
    <property type="entry name" value="Abhydrolase_6"/>
    <property type="match status" value="1"/>
</dbReference>
<dbReference type="InterPro" id="IPR002471">
    <property type="entry name" value="Pept_S9_AS"/>
</dbReference>
<sequence>MTIHDHTIRIPVGDESIDGTIVAPSTKIPGVLFVHGWGGSQEQYLARAREIAALGCICLTFDLRGHAGTRPQQGTVSRENSLNDVLAAYDMLAGQRDVDPDAIAVVGSSYGGYLAAILTSLRPVKWLALRVPALYRDSNWEMPKLDLHKGQDLGAYRQTLVSAEENRALRACAEFRGDVLIVESERDNIIPHAVISSYLEACAEPRSMTYRVIKGADHGLSEQSSQRAYTALLVSWMTEMVLGERGGEQAGQTTTMPAGTLPEAPPTPG</sequence>
<proteinExistence type="inferred from homology"/>
<gene>
    <name evidence="5" type="ORF">RY831_02185</name>
</gene>
<dbReference type="GO" id="GO:0016787">
    <property type="term" value="F:hydrolase activity"/>
    <property type="evidence" value="ECO:0007669"/>
    <property type="project" value="UniProtKB-KW"/>
</dbReference>
<evidence type="ECO:0000256" key="3">
    <source>
        <dbReference type="SAM" id="MobiDB-lite"/>
    </source>
</evidence>
<keyword evidence="1 5" id="KW-0378">Hydrolase</keyword>
<feature type="domain" description="AB hydrolase-1" evidence="4">
    <location>
        <begin position="31"/>
        <end position="222"/>
    </location>
</feature>
<dbReference type="Gene3D" id="3.40.50.1820">
    <property type="entry name" value="alpha/beta hydrolase"/>
    <property type="match status" value="1"/>
</dbReference>
<dbReference type="InterPro" id="IPR029058">
    <property type="entry name" value="AB_hydrolase_fold"/>
</dbReference>
<reference evidence="5 6" key="1">
    <citation type="submission" date="2023-10" db="EMBL/GenBank/DDBJ databases">
        <title>Noviherbaspirillum sp. CPCC 100848 genome assembly.</title>
        <authorList>
            <person name="Li X.Y."/>
            <person name="Fang X.M."/>
        </authorList>
    </citation>
    <scope>NUCLEOTIDE SEQUENCE [LARGE SCALE GENOMIC DNA]</scope>
    <source>
        <strain evidence="5 6">CPCC 100848</strain>
    </source>
</reference>
<organism evidence="5 6">
    <name type="scientific">Noviherbaspirillum album</name>
    <dbReference type="NCBI Taxonomy" id="3080276"/>
    <lineage>
        <taxon>Bacteria</taxon>
        <taxon>Pseudomonadati</taxon>
        <taxon>Pseudomonadota</taxon>
        <taxon>Betaproteobacteria</taxon>
        <taxon>Burkholderiales</taxon>
        <taxon>Oxalobacteraceae</taxon>
        <taxon>Noviherbaspirillum</taxon>
    </lineage>
</organism>
<dbReference type="PROSITE" id="PS00708">
    <property type="entry name" value="PRO_ENDOPEP_SER"/>
    <property type="match status" value="1"/>
</dbReference>
<comment type="caution">
    <text evidence="5">The sequence shown here is derived from an EMBL/GenBank/DDBJ whole genome shotgun (WGS) entry which is preliminary data.</text>
</comment>
<evidence type="ECO:0000313" key="5">
    <source>
        <dbReference type="EMBL" id="MEC4717948.1"/>
    </source>
</evidence>
<evidence type="ECO:0000256" key="1">
    <source>
        <dbReference type="ARBA" id="ARBA00022801"/>
    </source>
</evidence>
<protein>
    <submittedName>
        <fullName evidence="5">Alpha/beta fold hydrolase</fullName>
    </submittedName>
</protein>
<dbReference type="InterPro" id="IPR000073">
    <property type="entry name" value="AB_hydrolase_1"/>
</dbReference>
<evidence type="ECO:0000313" key="6">
    <source>
        <dbReference type="Proteomes" id="UP001352263"/>
    </source>
</evidence>
<dbReference type="EMBL" id="JAWIIV010000001">
    <property type="protein sequence ID" value="MEC4717948.1"/>
    <property type="molecule type" value="Genomic_DNA"/>
</dbReference>
<dbReference type="PANTHER" id="PTHR22946:SF5">
    <property type="entry name" value="PEPTIDASE S9 PROLYL OLIGOPEPTIDASE CATALYTIC DOMAIN-CONTAINING PROTEIN"/>
    <property type="match status" value="1"/>
</dbReference>
<keyword evidence="6" id="KW-1185">Reference proteome</keyword>
<comment type="similarity">
    <text evidence="2">Belongs to the AB hydrolase superfamily. FUS2 hydrolase family.</text>
</comment>
<dbReference type="PANTHER" id="PTHR22946">
    <property type="entry name" value="DIENELACTONE HYDROLASE DOMAIN-CONTAINING PROTEIN-RELATED"/>
    <property type="match status" value="1"/>
</dbReference>
<dbReference type="InterPro" id="IPR050261">
    <property type="entry name" value="FrsA_esterase"/>
</dbReference>